<name>A0ABD1BIP4_CARAN</name>
<dbReference type="Pfam" id="PF14244">
    <property type="entry name" value="Retrotran_gag_3"/>
    <property type="match status" value="1"/>
</dbReference>
<evidence type="ECO:0000259" key="1">
    <source>
        <dbReference type="Pfam" id="PF14244"/>
    </source>
</evidence>
<gene>
    <name evidence="2" type="ORF">V5N11_011510</name>
</gene>
<dbReference type="AlphaFoldDB" id="A0ABD1BIP4"/>
<dbReference type="EMBL" id="JBANAX010000294">
    <property type="protein sequence ID" value="KAL1214996.1"/>
    <property type="molecule type" value="Genomic_DNA"/>
</dbReference>
<dbReference type="PANTHER" id="PTHR37610:SF101">
    <property type="entry name" value="(RAPE) HYPOTHETICAL PROTEIN"/>
    <property type="match status" value="1"/>
</dbReference>
<keyword evidence="3" id="KW-1185">Reference proteome</keyword>
<accession>A0ABD1BIP4</accession>
<evidence type="ECO:0000313" key="2">
    <source>
        <dbReference type="EMBL" id="KAL1214996.1"/>
    </source>
</evidence>
<protein>
    <recommendedName>
        <fullName evidence="1">Retrotransposon Copia-like N-terminal domain-containing protein</fullName>
    </recommendedName>
</protein>
<comment type="caution">
    <text evidence="2">The sequence shown here is derived from an EMBL/GenBank/DDBJ whole genome shotgun (WGS) entry which is preliminary data.</text>
</comment>
<reference evidence="2 3" key="1">
    <citation type="submission" date="2024-04" db="EMBL/GenBank/DDBJ databases">
        <title>Genome assembly C_amara_ONT_v2.</title>
        <authorList>
            <person name="Yant L."/>
            <person name="Moore C."/>
            <person name="Slenker M."/>
        </authorList>
    </citation>
    <scope>NUCLEOTIDE SEQUENCE [LARGE SCALE GENOMIC DNA]</scope>
    <source>
        <tissue evidence="2">Leaf</tissue>
    </source>
</reference>
<proteinExistence type="predicted"/>
<feature type="domain" description="Retrotransposon Copia-like N-terminal" evidence="1">
    <location>
        <begin position="27"/>
        <end position="71"/>
    </location>
</feature>
<sequence length="175" mass="19947">MSAKIEKGEEAGAKKKMVALGYQLAANENPEGVIAQVQFTGENFDEWAQAMRTALRAKKIYGFIDGSIVKPMEDDPDYEDWVSASSMVTLWILNTIEPKVRRTLGNKEDPHDLWTEIKDRFSEGNGPRIQEIKTELASCRQEGLSRIDYYGKLQILWEDLMNYDQTTKCKCGKCK</sequence>
<dbReference type="InterPro" id="IPR029472">
    <property type="entry name" value="Copia-like_N"/>
</dbReference>
<dbReference type="Proteomes" id="UP001558713">
    <property type="component" value="Unassembled WGS sequence"/>
</dbReference>
<evidence type="ECO:0000313" key="3">
    <source>
        <dbReference type="Proteomes" id="UP001558713"/>
    </source>
</evidence>
<dbReference type="PANTHER" id="PTHR37610">
    <property type="entry name" value="CCHC-TYPE DOMAIN-CONTAINING PROTEIN"/>
    <property type="match status" value="1"/>
</dbReference>
<organism evidence="2 3">
    <name type="scientific">Cardamine amara subsp. amara</name>
    <dbReference type="NCBI Taxonomy" id="228776"/>
    <lineage>
        <taxon>Eukaryota</taxon>
        <taxon>Viridiplantae</taxon>
        <taxon>Streptophyta</taxon>
        <taxon>Embryophyta</taxon>
        <taxon>Tracheophyta</taxon>
        <taxon>Spermatophyta</taxon>
        <taxon>Magnoliopsida</taxon>
        <taxon>eudicotyledons</taxon>
        <taxon>Gunneridae</taxon>
        <taxon>Pentapetalae</taxon>
        <taxon>rosids</taxon>
        <taxon>malvids</taxon>
        <taxon>Brassicales</taxon>
        <taxon>Brassicaceae</taxon>
        <taxon>Cardamineae</taxon>
        <taxon>Cardamine</taxon>
    </lineage>
</organism>